<feature type="transmembrane region" description="Helical" evidence="1">
    <location>
        <begin position="285"/>
        <end position="307"/>
    </location>
</feature>
<feature type="transmembrane region" description="Helical" evidence="1">
    <location>
        <begin position="228"/>
        <end position="247"/>
    </location>
</feature>
<evidence type="ECO:0000313" key="2">
    <source>
        <dbReference type="EMBL" id="KKP44426.1"/>
    </source>
</evidence>
<feature type="transmembrane region" description="Helical" evidence="1">
    <location>
        <begin position="327"/>
        <end position="352"/>
    </location>
</feature>
<keyword evidence="1" id="KW-0812">Transmembrane</keyword>
<evidence type="ECO:0000313" key="3">
    <source>
        <dbReference type="Proteomes" id="UP000034302"/>
    </source>
</evidence>
<feature type="transmembrane region" description="Helical" evidence="1">
    <location>
        <begin position="132"/>
        <end position="151"/>
    </location>
</feature>
<reference evidence="2 3" key="1">
    <citation type="journal article" date="2015" name="Nature">
        <title>rRNA introns, odd ribosomes, and small enigmatic genomes across a large radiation of phyla.</title>
        <authorList>
            <person name="Brown C.T."/>
            <person name="Hug L.A."/>
            <person name="Thomas B.C."/>
            <person name="Sharon I."/>
            <person name="Castelle C.J."/>
            <person name="Singh A."/>
            <person name="Wilkins M.J."/>
            <person name="Williams K.H."/>
            <person name="Banfield J.F."/>
        </authorList>
    </citation>
    <scope>NUCLEOTIDE SEQUENCE [LARGE SCALE GENOMIC DNA]</scope>
</reference>
<gene>
    <name evidence="2" type="ORF">UR34_C0003G0052</name>
</gene>
<dbReference type="PANTHER" id="PTHR41771">
    <property type="entry name" value="MEMBRANE PROTEIN-RELATED"/>
    <property type="match status" value="1"/>
</dbReference>
<keyword evidence="1" id="KW-1133">Transmembrane helix</keyword>
<name>A0A0F9ZZR4_9BACT</name>
<dbReference type="AlphaFoldDB" id="A0A0F9ZZR4"/>
<evidence type="ECO:0008006" key="4">
    <source>
        <dbReference type="Google" id="ProtNLM"/>
    </source>
</evidence>
<feature type="transmembrane region" description="Helical" evidence="1">
    <location>
        <begin position="108"/>
        <end position="125"/>
    </location>
</feature>
<keyword evidence="1" id="KW-0472">Membrane</keyword>
<protein>
    <recommendedName>
        <fullName evidence="4">YibE/F family protein</fullName>
    </recommendedName>
</protein>
<accession>A0A0F9ZZR4</accession>
<sequence>MKKAIFITLLFIYLFLPGYTYAQQVEKSYEGTVRGSEEVECSEGLTEGYTCFEYLVEIDGTKETERTIPVMSEGSKPKFKDGDRVYISQFDDGTELGSWSITGYIRELPILILLLLFAFLSLAIGRRQGLGSLLSLVFTVFLLYSWAIPKILAGGDVMVIGIITVFITLILIMYLSHGFKLKTTIAAVSTMIGISIVAILAKIFMNYINVDGSGSEEAFLLSSQTNGSINLSEVFFISILIGAMGVMDDVVMSQVSSINELYTVNRNLSVKQLYSQAMNIGRDHIASMINTLFIAYAGTSFALVMLLTFNTGGVGNILKTDVIAEEIVRTFTASIGILLIVPITTIMAAWLIPIFKPKD</sequence>
<organism evidence="2 3">
    <name type="scientific">candidate division WS6 bacterium GW2011_GWC1_33_20</name>
    <dbReference type="NCBI Taxonomy" id="1619089"/>
    <lineage>
        <taxon>Bacteria</taxon>
        <taxon>Candidatus Dojkabacteria</taxon>
    </lineage>
</organism>
<feature type="transmembrane region" description="Helical" evidence="1">
    <location>
        <begin position="157"/>
        <end position="175"/>
    </location>
</feature>
<dbReference type="Pfam" id="PF07907">
    <property type="entry name" value="YibE_F"/>
    <property type="match status" value="1"/>
</dbReference>
<feature type="transmembrane region" description="Helical" evidence="1">
    <location>
        <begin position="187"/>
        <end position="208"/>
    </location>
</feature>
<dbReference type="Proteomes" id="UP000034302">
    <property type="component" value="Unassembled WGS sequence"/>
</dbReference>
<comment type="caution">
    <text evidence="2">The sequence shown here is derived from an EMBL/GenBank/DDBJ whole genome shotgun (WGS) entry which is preliminary data.</text>
</comment>
<dbReference type="PANTHER" id="PTHR41771:SF1">
    <property type="entry name" value="MEMBRANE PROTEIN"/>
    <property type="match status" value="1"/>
</dbReference>
<evidence type="ECO:0000256" key="1">
    <source>
        <dbReference type="SAM" id="Phobius"/>
    </source>
</evidence>
<dbReference type="EMBL" id="LBOV01000003">
    <property type="protein sequence ID" value="KKP44426.1"/>
    <property type="molecule type" value="Genomic_DNA"/>
</dbReference>
<proteinExistence type="predicted"/>
<dbReference type="InterPro" id="IPR012507">
    <property type="entry name" value="YibE_F"/>
</dbReference>